<keyword evidence="7 9" id="KW-1133">Transmembrane helix</keyword>
<evidence type="ECO:0000313" key="13">
    <source>
        <dbReference type="EMBL" id="RIA47696.1"/>
    </source>
</evidence>
<evidence type="ECO:0000256" key="8">
    <source>
        <dbReference type="ARBA" id="ARBA00023136"/>
    </source>
</evidence>
<feature type="coiled-coil region" evidence="10">
    <location>
        <begin position="155"/>
        <end position="196"/>
    </location>
</feature>
<comment type="similarity">
    <text evidence="2 9">Belongs to the membrane fusion protein (MFP) (TC 8.A.1) family.</text>
</comment>
<evidence type="ECO:0000256" key="9">
    <source>
        <dbReference type="RuleBase" id="RU365093"/>
    </source>
</evidence>
<keyword evidence="4 9" id="KW-1003">Cell membrane</keyword>
<organism evidence="13 14">
    <name type="scientific">Dichotomicrobium thermohalophilum</name>
    <dbReference type="NCBI Taxonomy" id="933063"/>
    <lineage>
        <taxon>Bacteria</taxon>
        <taxon>Pseudomonadati</taxon>
        <taxon>Pseudomonadota</taxon>
        <taxon>Alphaproteobacteria</taxon>
        <taxon>Hyphomicrobiales</taxon>
        <taxon>Hyphomicrobiaceae</taxon>
        <taxon>Dichotomicrobium</taxon>
    </lineage>
</organism>
<dbReference type="Pfam" id="PF26002">
    <property type="entry name" value="Beta-barrel_AprE"/>
    <property type="match status" value="1"/>
</dbReference>
<protein>
    <recommendedName>
        <fullName evidence="9">Membrane fusion protein (MFP) family protein</fullName>
    </recommendedName>
</protein>
<dbReference type="Gene3D" id="2.40.30.170">
    <property type="match status" value="1"/>
</dbReference>
<keyword evidence="10" id="KW-0175">Coiled coil</keyword>
<comment type="subcellular location">
    <subcellularLocation>
        <location evidence="1 9">Cell inner membrane</location>
        <topology evidence="1 9">Single-pass membrane protein</topology>
    </subcellularLocation>
</comment>
<dbReference type="NCBIfam" id="TIGR01843">
    <property type="entry name" value="type_I_hlyD"/>
    <property type="match status" value="1"/>
</dbReference>
<dbReference type="OrthoDB" id="9810980at2"/>
<dbReference type="InterPro" id="IPR058781">
    <property type="entry name" value="HH_AprE-like"/>
</dbReference>
<dbReference type="SUPFAM" id="SSF111369">
    <property type="entry name" value="HlyD-like secretion proteins"/>
    <property type="match status" value="1"/>
</dbReference>
<dbReference type="PRINTS" id="PR01490">
    <property type="entry name" value="RTXTOXIND"/>
</dbReference>
<keyword evidence="5 9" id="KW-0997">Cell inner membrane</keyword>
<feature type="domain" description="AprE-like long alpha-helical hairpin" evidence="11">
    <location>
        <begin position="95"/>
        <end position="283"/>
    </location>
</feature>
<dbReference type="Gene3D" id="2.40.50.100">
    <property type="match status" value="1"/>
</dbReference>
<comment type="caution">
    <text evidence="13">The sequence shown here is derived from an EMBL/GenBank/DDBJ whole genome shotgun (WGS) entry which is preliminary data.</text>
</comment>
<reference evidence="13 14" key="1">
    <citation type="submission" date="2018-08" db="EMBL/GenBank/DDBJ databases">
        <title>Genomic Encyclopedia of Archaeal and Bacterial Type Strains, Phase II (KMG-II): from individual species to whole genera.</title>
        <authorList>
            <person name="Goeker M."/>
        </authorList>
    </citation>
    <scope>NUCLEOTIDE SEQUENCE [LARGE SCALE GENOMIC DNA]</scope>
    <source>
        <strain evidence="13 14">DSM 5002</strain>
    </source>
</reference>
<evidence type="ECO:0000256" key="10">
    <source>
        <dbReference type="SAM" id="Coils"/>
    </source>
</evidence>
<keyword evidence="3 9" id="KW-0813">Transport</keyword>
<dbReference type="InterPro" id="IPR058982">
    <property type="entry name" value="Beta-barrel_AprE"/>
</dbReference>
<name>A0A397PDW1_9HYPH</name>
<evidence type="ECO:0000259" key="11">
    <source>
        <dbReference type="Pfam" id="PF25994"/>
    </source>
</evidence>
<dbReference type="RefSeq" id="WP_119062059.1">
    <property type="nucleotide sequence ID" value="NZ_QXDF01000002.1"/>
</dbReference>
<dbReference type="EMBL" id="QXDF01000002">
    <property type="protein sequence ID" value="RIA47696.1"/>
    <property type="molecule type" value="Genomic_DNA"/>
</dbReference>
<evidence type="ECO:0000313" key="14">
    <source>
        <dbReference type="Proteomes" id="UP000266273"/>
    </source>
</evidence>
<evidence type="ECO:0000256" key="6">
    <source>
        <dbReference type="ARBA" id="ARBA00022692"/>
    </source>
</evidence>
<evidence type="ECO:0000256" key="3">
    <source>
        <dbReference type="ARBA" id="ARBA00022448"/>
    </source>
</evidence>
<dbReference type="Proteomes" id="UP000266273">
    <property type="component" value="Unassembled WGS sequence"/>
</dbReference>
<keyword evidence="14" id="KW-1185">Reference proteome</keyword>
<evidence type="ECO:0000259" key="12">
    <source>
        <dbReference type="Pfam" id="PF26002"/>
    </source>
</evidence>
<feature type="transmembrane region" description="Helical" evidence="9">
    <location>
        <begin position="16"/>
        <end position="39"/>
    </location>
</feature>
<feature type="coiled-coil region" evidence="10">
    <location>
        <begin position="228"/>
        <end position="291"/>
    </location>
</feature>
<dbReference type="InterPro" id="IPR010129">
    <property type="entry name" value="T1SS_HlyD"/>
</dbReference>
<dbReference type="PANTHER" id="PTHR30386:SF17">
    <property type="entry name" value="ALKALINE PROTEASE SECRETION PROTEIN APRE"/>
    <property type="match status" value="1"/>
</dbReference>
<proteinExistence type="inferred from homology"/>
<dbReference type="GO" id="GO:0005886">
    <property type="term" value="C:plasma membrane"/>
    <property type="evidence" value="ECO:0007669"/>
    <property type="project" value="UniProtKB-SubCell"/>
</dbReference>
<dbReference type="GO" id="GO:0015031">
    <property type="term" value="P:protein transport"/>
    <property type="evidence" value="ECO:0007669"/>
    <property type="project" value="InterPro"/>
</dbReference>
<dbReference type="AlphaFoldDB" id="A0A397PDW1"/>
<evidence type="ECO:0000256" key="5">
    <source>
        <dbReference type="ARBA" id="ARBA00022519"/>
    </source>
</evidence>
<feature type="domain" description="AprE-like beta-barrel" evidence="12">
    <location>
        <begin position="326"/>
        <end position="415"/>
    </location>
</feature>
<evidence type="ECO:0000256" key="4">
    <source>
        <dbReference type="ARBA" id="ARBA00022475"/>
    </source>
</evidence>
<dbReference type="InterPro" id="IPR050739">
    <property type="entry name" value="MFP"/>
</dbReference>
<evidence type="ECO:0000256" key="2">
    <source>
        <dbReference type="ARBA" id="ARBA00009477"/>
    </source>
</evidence>
<evidence type="ECO:0000256" key="1">
    <source>
        <dbReference type="ARBA" id="ARBA00004377"/>
    </source>
</evidence>
<dbReference type="PANTHER" id="PTHR30386">
    <property type="entry name" value="MEMBRANE FUSION SUBUNIT OF EMRAB-TOLC MULTIDRUG EFFLUX PUMP"/>
    <property type="match status" value="1"/>
</dbReference>
<dbReference type="Pfam" id="PF25994">
    <property type="entry name" value="HH_AprE"/>
    <property type="match status" value="1"/>
</dbReference>
<keyword evidence="8 9" id="KW-0472">Membrane</keyword>
<keyword evidence="6 9" id="KW-0812">Transmembrane</keyword>
<accession>A0A397PDW1</accession>
<gene>
    <name evidence="13" type="ORF">BXY53_2262</name>
</gene>
<evidence type="ECO:0000256" key="7">
    <source>
        <dbReference type="ARBA" id="ARBA00022989"/>
    </source>
</evidence>
<sequence>MRQVDRKKRPAPPRNILAAAAAGLGIVVLTFVAIGAWGITAPLNSAIVAHGSFVASSRNKIIQHFEGGIVREILVKEGDIVERGQLLLRLDETAARAKLRRLELKHYNLRAREARLVAEQHGRSELRFPAQLLASEDADLQEILEGQRAEFAVRREELANEILVLRRRKAAIDEEIAGLEAQREAVSAELSLVEQELEGVETLFDKGLTSITKLLALKRSRAKLRGNVGALTAQIGRAKERIQEIRSQIIHLKSKRVEEAVEQLREVRSQRDDVGEQLRQARSVVERLEVRAPVKGIVVKLTEYTAGGVISSGQEMIELLPLDDDLVIEAEVRPQDIDLVRVGQESWVRLSALNQRVTPVVAGEVIYVSADKLTNAEQKKPYYAVRVALKPEEPDNAISRQTLPGMPAEVYIKTGERTLVEYLLRPIFDSLARSMREA</sequence>